<evidence type="ECO:0000313" key="7">
    <source>
        <dbReference type="EMBL" id="OMJ88506.1"/>
    </source>
</evidence>
<protein>
    <recommendedName>
        <fullName evidence="6">C2H2-type domain-containing protein</fullName>
    </recommendedName>
</protein>
<name>A0A1R2CHS9_9CILI</name>
<dbReference type="GO" id="GO:0000978">
    <property type="term" value="F:RNA polymerase II cis-regulatory region sequence-specific DNA binding"/>
    <property type="evidence" value="ECO:0007669"/>
    <property type="project" value="TreeGrafter"/>
</dbReference>
<dbReference type="PROSITE" id="PS00028">
    <property type="entry name" value="ZINC_FINGER_C2H2_1"/>
    <property type="match status" value="2"/>
</dbReference>
<dbReference type="GO" id="GO:0008270">
    <property type="term" value="F:zinc ion binding"/>
    <property type="evidence" value="ECO:0007669"/>
    <property type="project" value="UniProtKB-KW"/>
</dbReference>
<dbReference type="AlphaFoldDB" id="A0A1R2CHS9"/>
<keyword evidence="4" id="KW-0862">Zinc</keyword>
<dbReference type="Pfam" id="PF00096">
    <property type="entry name" value="zf-C2H2"/>
    <property type="match status" value="2"/>
</dbReference>
<gene>
    <name evidence="7" type="ORF">SteCoe_9542</name>
</gene>
<dbReference type="Gene3D" id="3.30.160.60">
    <property type="entry name" value="Classic Zinc Finger"/>
    <property type="match status" value="2"/>
</dbReference>
<keyword evidence="1" id="KW-0479">Metal-binding</keyword>
<dbReference type="PROSITE" id="PS50157">
    <property type="entry name" value="ZINC_FINGER_C2H2_2"/>
    <property type="match status" value="2"/>
</dbReference>
<dbReference type="FunFam" id="3.30.160.60:FF:000624">
    <property type="entry name" value="zinc finger protein 697"/>
    <property type="match status" value="1"/>
</dbReference>
<keyword evidence="3 5" id="KW-0863">Zinc-finger</keyword>
<evidence type="ECO:0000256" key="2">
    <source>
        <dbReference type="ARBA" id="ARBA00022737"/>
    </source>
</evidence>
<dbReference type="SUPFAM" id="SSF57667">
    <property type="entry name" value="beta-beta-alpha zinc fingers"/>
    <property type="match status" value="1"/>
</dbReference>
<feature type="domain" description="C2H2-type" evidence="6">
    <location>
        <begin position="50"/>
        <end position="79"/>
    </location>
</feature>
<dbReference type="InterPro" id="IPR013087">
    <property type="entry name" value="Znf_C2H2_type"/>
</dbReference>
<dbReference type="SMART" id="SM00355">
    <property type="entry name" value="ZnF_C2H2"/>
    <property type="match status" value="2"/>
</dbReference>
<evidence type="ECO:0000256" key="4">
    <source>
        <dbReference type="ARBA" id="ARBA00022833"/>
    </source>
</evidence>
<comment type="caution">
    <text evidence="7">The sequence shown here is derived from an EMBL/GenBank/DDBJ whole genome shotgun (WGS) entry which is preliminary data.</text>
</comment>
<sequence length="139" mass="16458">MKGIYTQNPDLAGMEDDQNFNFKCKYCYRNLSSRQNLKEHIYIHTGEKPYVCTEIGCKQSFRQGSLLSIHKKVHSEINKGLKSERKPERKCQYPKLTKLMETSENNLNFALKDFEKHEWITKIGAQDFLFMSSYLRQHN</sequence>
<dbReference type="PANTHER" id="PTHR14003:SF19">
    <property type="entry name" value="YY2 TRANSCRIPTION FACTOR"/>
    <property type="match status" value="1"/>
</dbReference>
<evidence type="ECO:0000259" key="6">
    <source>
        <dbReference type="PROSITE" id="PS50157"/>
    </source>
</evidence>
<dbReference type="GO" id="GO:0005667">
    <property type="term" value="C:transcription regulator complex"/>
    <property type="evidence" value="ECO:0007669"/>
    <property type="project" value="TreeGrafter"/>
</dbReference>
<evidence type="ECO:0000256" key="1">
    <source>
        <dbReference type="ARBA" id="ARBA00022723"/>
    </source>
</evidence>
<accession>A0A1R2CHS9</accession>
<dbReference type="Proteomes" id="UP000187209">
    <property type="component" value="Unassembled WGS sequence"/>
</dbReference>
<dbReference type="PANTHER" id="PTHR14003">
    <property type="entry name" value="TRANSCRIPTIONAL REPRESSOR PROTEIN YY"/>
    <property type="match status" value="1"/>
</dbReference>
<dbReference type="GO" id="GO:0031519">
    <property type="term" value="C:PcG protein complex"/>
    <property type="evidence" value="ECO:0007669"/>
    <property type="project" value="TreeGrafter"/>
</dbReference>
<reference evidence="7 8" key="1">
    <citation type="submission" date="2016-11" db="EMBL/GenBank/DDBJ databases">
        <title>The macronuclear genome of Stentor coeruleus: a giant cell with tiny introns.</title>
        <authorList>
            <person name="Slabodnick M."/>
            <person name="Ruby J.G."/>
            <person name="Reiff S.B."/>
            <person name="Swart E.C."/>
            <person name="Gosai S."/>
            <person name="Prabakaran S."/>
            <person name="Witkowska E."/>
            <person name="Larue G.E."/>
            <person name="Fisher S."/>
            <person name="Freeman R.M."/>
            <person name="Gunawardena J."/>
            <person name="Chu W."/>
            <person name="Stover N.A."/>
            <person name="Gregory B.D."/>
            <person name="Nowacki M."/>
            <person name="Derisi J."/>
            <person name="Roy S.W."/>
            <person name="Marshall W.F."/>
            <person name="Sood P."/>
        </authorList>
    </citation>
    <scope>NUCLEOTIDE SEQUENCE [LARGE SCALE GENOMIC DNA]</scope>
    <source>
        <strain evidence="7">WM001</strain>
    </source>
</reference>
<evidence type="ECO:0000313" key="8">
    <source>
        <dbReference type="Proteomes" id="UP000187209"/>
    </source>
</evidence>
<keyword evidence="2" id="KW-0677">Repeat</keyword>
<dbReference type="GO" id="GO:0000785">
    <property type="term" value="C:chromatin"/>
    <property type="evidence" value="ECO:0007669"/>
    <property type="project" value="TreeGrafter"/>
</dbReference>
<organism evidence="7 8">
    <name type="scientific">Stentor coeruleus</name>
    <dbReference type="NCBI Taxonomy" id="5963"/>
    <lineage>
        <taxon>Eukaryota</taxon>
        <taxon>Sar</taxon>
        <taxon>Alveolata</taxon>
        <taxon>Ciliophora</taxon>
        <taxon>Postciliodesmatophora</taxon>
        <taxon>Heterotrichea</taxon>
        <taxon>Heterotrichida</taxon>
        <taxon>Stentoridae</taxon>
        <taxon>Stentor</taxon>
    </lineage>
</organism>
<dbReference type="GO" id="GO:0000981">
    <property type="term" value="F:DNA-binding transcription factor activity, RNA polymerase II-specific"/>
    <property type="evidence" value="ECO:0007669"/>
    <property type="project" value="TreeGrafter"/>
</dbReference>
<proteinExistence type="predicted"/>
<evidence type="ECO:0000256" key="5">
    <source>
        <dbReference type="PROSITE-ProRule" id="PRU00042"/>
    </source>
</evidence>
<feature type="domain" description="C2H2-type" evidence="6">
    <location>
        <begin position="22"/>
        <end position="49"/>
    </location>
</feature>
<dbReference type="EMBL" id="MPUH01000149">
    <property type="protein sequence ID" value="OMJ88506.1"/>
    <property type="molecule type" value="Genomic_DNA"/>
</dbReference>
<evidence type="ECO:0000256" key="3">
    <source>
        <dbReference type="ARBA" id="ARBA00022771"/>
    </source>
</evidence>
<dbReference type="OrthoDB" id="282749at2759"/>
<keyword evidence="8" id="KW-1185">Reference proteome</keyword>
<dbReference type="InterPro" id="IPR036236">
    <property type="entry name" value="Znf_C2H2_sf"/>
</dbReference>